<dbReference type="STRING" id="154538.A0A1M2VZJ7"/>
<protein>
    <recommendedName>
        <fullName evidence="5">HMG box domain-containing protein</fullName>
    </recommendedName>
</protein>
<dbReference type="GO" id="GO:0030154">
    <property type="term" value="P:cell differentiation"/>
    <property type="evidence" value="ECO:0007669"/>
    <property type="project" value="TreeGrafter"/>
</dbReference>
<feature type="region of interest" description="Disordered" evidence="4">
    <location>
        <begin position="211"/>
        <end position="284"/>
    </location>
</feature>
<keyword evidence="1 3" id="KW-0238">DNA-binding</keyword>
<organism evidence="6 7">
    <name type="scientific">Trametes pubescens</name>
    <name type="common">White-rot fungus</name>
    <dbReference type="NCBI Taxonomy" id="154538"/>
    <lineage>
        <taxon>Eukaryota</taxon>
        <taxon>Fungi</taxon>
        <taxon>Dikarya</taxon>
        <taxon>Basidiomycota</taxon>
        <taxon>Agaricomycotina</taxon>
        <taxon>Agaricomycetes</taxon>
        <taxon>Polyporales</taxon>
        <taxon>Polyporaceae</taxon>
        <taxon>Trametes</taxon>
    </lineage>
</organism>
<comment type="caution">
    <text evidence="6">The sequence shown here is derived from an EMBL/GenBank/DDBJ whole genome shotgun (WGS) entry which is preliminary data.</text>
</comment>
<feature type="compositionally biased region" description="Pro residues" evidence="4">
    <location>
        <begin position="391"/>
        <end position="400"/>
    </location>
</feature>
<dbReference type="GO" id="GO:0000978">
    <property type="term" value="F:RNA polymerase II cis-regulatory region sequence-specific DNA binding"/>
    <property type="evidence" value="ECO:0007669"/>
    <property type="project" value="TreeGrafter"/>
</dbReference>
<feature type="compositionally biased region" description="Polar residues" evidence="4">
    <location>
        <begin position="259"/>
        <end position="274"/>
    </location>
</feature>
<evidence type="ECO:0000256" key="4">
    <source>
        <dbReference type="SAM" id="MobiDB-lite"/>
    </source>
</evidence>
<dbReference type="InterPro" id="IPR036910">
    <property type="entry name" value="HMG_box_dom_sf"/>
</dbReference>
<accession>A0A1M2VZJ7</accession>
<feature type="compositionally biased region" description="Low complexity" evidence="4">
    <location>
        <begin position="236"/>
        <end position="246"/>
    </location>
</feature>
<feature type="compositionally biased region" description="Low complexity" evidence="4">
    <location>
        <begin position="74"/>
        <end position="89"/>
    </location>
</feature>
<evidence type="ECO:0000313" key="7">
    <source>
        <dbReference type="Proteomes" id="UP000184267"/>
    </source>
</evidence>
<feature type="compositionally biased region" description="Basic residues" evidence="4">
    <location>
        <begin position="212"/>
        <end position="227"/>
    </location>
</feature>
<dbReference type="GO" id="GO:0005634">
    <property type="term" value="C:nucleus"/>
    <property type="evidence" value="ECO:0007669"/>
    <property type="project" value="UniProtKB-UniRule"/>
</dbReference>
<feature type="domain" description="HMG box" evidence="5">
    <location>
        <begin position="113"/>
        <end position="183"/>
    </location>
</feature>
<dbReference type="OrthoDB" id="6247875at2759"/>
<dbReference type="PROSITE" id="PS50118">
    <property type="entry name" value="HMG_BOX_2"/>
    <property type="match status" value="1"/>
</dbReference>
<keyword evidence="2" id="KW-0804">Transcription</keyword>
<dbReference type="OMA" id="RERDPTW"/>
<proteinExistence type="predicted"/>
<dbReference type="SUPFAM" id="SSF47095">
    <property type="entry name" value="HMG-box"/>
    <property type="match status" value="1"/>
</dbReference>
<dbReference type="SMART" id="SM00398">
    <property type="entry name" value="HMG"/>
    <property type="match status" value="1"/>
</dbReference>
<feature type="DNA-binding region" description="HMG box" evidence="3">
    <location>
        <begin position="113"/>
        <end position="183"/>
    </location>
</feature>
<keyword evidence="7" id="KW-1185">Reference proteome</keyword>
<keyword evidence="3" id="KW-0539">Nucleus</keyword>
<feature type="region of interest" description="Disordered" evidence="4">
    <location>
        <begin position="130"/>
        <end position="153"/>
    </location>
</feature>
<gene>
    <name evidence="6" type="ORF">TRAPUB_10446</name>
</gene>
<dbReference type="PANTHER" id="PTHR10270:SF161">
    <property type="entry name" value="SEX-DETERMINING REGION Y PROTEIN"/>
    <property type="match status" value="1"/>
</dbReference>
<dbReference type="CDD" id="cd01389">
    <property type="entry name" value="HMG-box_ROX1-like"/>
    <property type="match status" value="1"/>
</dbReference>
<dbReference type="Pfam" id="PF00505">
    <property type="entry name" value="HMG_box"/>
    <property type="match status" value="1"/>
</dbReference>
<dbReference type="EMBL" id="MNAD01000440">
    <property type="protein sequence ID" value="OJT13037.1"/>
    <property type="molecule type" value="Genomic_DNA"/>
</dbReference>
<evidence type="ECO:0000256" key="2">
    <source>
        <dbReference type="ARBA" id="ARBA00023163"/>
    </source>
</evidence>
<evidence type="ECO:0000256" key="1">
    <source>
        <dbReference type="ARBA" id="ARBA00023125"/>
    </source>
</evidence>
<evidence type="ECO:0000259" key="5">
    <source>
        <dbReference type="PROSITE" id="PS50118"/>
    </source>
</evidence>
<feature type="region of interest" description="Disordered" evidence="4">
    <location>
        <begin position="42"/>
        <end position="117"/>
    </location>
</feature>
<dbReference type="Gene3D" id="1.10.30.10">
    <property type="entry name" value="High mobility group box domain"/>
    <property type="match status" value="1"/>
</dbReference>
<sequence length="618" mass="68051">MFAPPTRVGTVCGWTPSNDSHDPFYTTISTTSSSYSHPLYAHPSLPHTSTTPRAVRNPIPRSLSLDSAVRPRSISDATDTTDTSSSSSSYQPYDNPTSARRNKAKRQQDPSWAPRPPNAFILFRRDYVTNHKGESDPSENKEKTLSKRAGDAWRSLPMDEKEPWFVRAKDEALSHAAAYPNYVFRPRKHQSAPRKHPALLSRREQVEEFVRKTSRRRALKKVTKRDRHSPAPFNCPTPGSAGSSSSPEPPGTPSSEESNPLTSGVPTGLQSRSDSLPARFDYPPIFAPPPNRAYMSQTAMLSMPSLAADHRRIAPKRSFSHSDMPPYSPWDYVNLGDEYSESDDTSIFSFESAPNEQGYHGVYLGGSSEQPSPANFEISLQGPDGQFMPEPQMPSPPGIPEPQVSSSIDPSTLLPSTNFAYPPPPASPLFERRRRAATISTLPSPLTVVTSSLSGWARDDLVTARMIPRADPAASTSSSSSSQPLQMPQPHVQLIVDNGNDWMRNIPQGMHETLAIPEADMEYTPRVRGFPQNIQSEGPAIEVPNVEYPMPEPQQQQQNIPLSLLDPYDISADLDLECYSLGLRQFGINNGGGEAANYSLASFDVDYASLFPEATAQE</sequence>
<evidence type="ECO:0000313" key="6">
    <source>
        <dbReference type="EMBL" id="OJT13037.1"/>
    </source>
</evidence>
<dbReference type="Proteomes" id="UP000184267">
    <property type="component" value="Unassembled WGS sequence"/>
</dbReference>
<dbReference type="GO" id="GO:0001228">
    <property type="term" value="F:DNA-binding transcription activator activity, RNA polymerase II-specific"/>
    <property type="evidence" value="ECO:0007669"/>
    <property type="project" value="TreeGrafter"/>
</dbReference>
<feature type="region of interest" description="Disordered" evidence="4">
    <location>
        <begin position="365"/>
        <end position="408"/>
    </location>
</feature>
<reference evidence="6 7" key="1">
    <citation type="submission" date="2016-10" db="EMBL/GenBank/DDBJ databases">
        <title>Genome sequence of the basidiomycete white-rot fungus Trametes pubescens.</title>
        <authorList>
            <person name="Makela M.R."/>
            <person name="Granchi Z."/>
            <person name="Peng M."/>
            <person name="De Vries R.P."/>
            <person name="Grigoriev I."/>
            <person name="Riley R."/>
            <person name="Hilden K."/>
        </authorList>
    </citation>
    <scope>NUCLEOTIDE SEQUENCE [LARGE SCALE GENOMIC DNA]</scope>
    <source>
        <strain evidence="6 7">FBCC735</strain>
    </source>
</reference>
<dbReference type="PANTHER" id="PTHR10270">
    <property type="entry name" value="SOX TRANSCRIPTION FACTOR"/>
    <property type="match status" value="1"/>
</dbReference>
<dbReference type="InterPro" id="IPR009071">
    <property type="entry name" value="HMG_box_dom"/>
</dbReference>
<evidence type="ECO:0000256" key="3">
    <source>
        <dbReference type="PROSITE-ProRule" id="PRU00267"/>
    </source>
</evidence>
<dbReference type="AlphaFoldDB" id="A0A1M2VZJ7"/>
<feature type="compositionally biased region" description="Polar residues" evidence="4">
    <location>
        <begin position="90"/>
        <end position="99"/>
    </location>
</feature>
<dbReference type="InterPro" id="IPR050140">
    <property type="entry name" value="SRY-related_HMG-box_TF-like"/>
</dbReference>
<name>A0A1M2VZJ7_TRAPU</name>